<name>A0AAD7RUZ9_9TELE</name>
<evidence type="ECO:0000256" key="2">
    <source>
        <dbReference type="ARBA" id="ARBA00022553"/>
    </source>
</evidence>
<dbReference type="EMBL" id="JAINUG010000165">
    <property type="protein sequence ID" value="KAJ8390773.1"/>
    <property type="molecule type" value="Genomic_DNA"/>
</dbReference>
<feature type="transmembrane region" description="Helical" evidence="11">
    <location>
        <begin position="354"/>
        <end position="380"/>
    </location>
</feature>
<accession>A0AAD7RUZ9</accession>
<feature type="domain" description="C-type lectin" evidence="14">
    <location>
        <begin position="22"/>
        <end position="153"/>
    </location>
</feature>
<dbReference type="Pfam" id="PF00059">
    <property type="entry name" value="Lectin_C"/>
    <property type="match status" value="1"/>
</dbReference>
<dbReference type="Gene3D" id="3.10.100.10">
    <property type="entry name" value="Mannose-Binding Protein A, subunit A"/>
    <property type="match status" value="1"/>
</dbReference>
<comment type="caution">
    <text evidence="9">Lacks conserved residue(s) required for the propagation of feature annotation.</text>
</comment>
<evidence type="ECO:0000256" key="11">
    <source>
        <dbReference type="SAM" id="Phobius"/>
    </source>
</evidence>
<evidence type="ECO:0000256" key="7">
    <source>
        <dbReference type="ARBA" id="ARBA00023136"/>
    </source>
</evidence>
<dbReference type="CDD" id="cd00054">
    <property type="entry name" value="EGF_CA"/>
    <property type="match status" value="1"/>
</dbReference>
<dbReference type="GO" id="GO:0030246">
    <property type="term" value="F:carbohydrate binding"/>
    <property type="evidence" value="ECO:0007669"/>
    <property type="project" value="UniProtKB-KW"/>
</dbReference>
<feature type="signal peptide" evidence="12">
    <location>
        <begin position="1"/>
        <end position="18"/>
    </location>
</feature>
<dbReference type="PANTHER" id="PTHR14789:SF8">
    <property type="entry name" value="C-TYPE LECTIN DOMAIN FAMILY 14 MEMBER A PRECURSOR-RELATED"/>
    <property type="match status" value="1"/>
</dbReference>
<dbReference type="Proteomes" id="UP001221898">
    <property type="component" value="Unassembled WGS sequence"/>
</dbReference>
<evidence type="ECO:0000256" key="5">
    <source>
        <dbReference type="ARBA" id="ARBA00022734"/>
    </source>
</evidence>
<evidence type="ECO:0000313" key="15">
    <source>
        <dbReference type="EMBL" id="KAJ8390773.1"/>
    </source>
</evidence>
<dbReference type="PROSITE" id="PS50026">
    <property type="entry name" value="EGF_3"/>
    <property type="match status" value="1"/>
</dbReference>
<evidence type="ECO:0000259" key="13">
    <source>
        <dbReference type="PROSITE" id="PS50026"/>
    </source>
</evidence>
<dbReference type="SUPFAM" id="SSF57196">
    <property type="entry name" value="EGF/Laminin"/>
    <property type="match status" value="1"/>
</dbReference>
<feature type="chain" id="PRO_5042047159" description="C-type lectin" evidence="12">
    <location>
        <begin position="19"/>
        <end position="411"/>
    </location>
</feature>
<organism evidence="15 16">
    <name type="scientific">Aldrovandia affinis</name>
    <dbReference type="NCBI Taxonomy" id="143900"/>
    <lineage>
        <taxon>Eukaryota</taxon>
        <taxon>Metazoa</taxon>
        <taxon>Chordata</taxon>
        <taxon>Craniata</taxon>
        <taxon>Vertebrata</taxon>
        <taxon>Euteleostomi</taxon>
        <taxon>Actinopterygii</taxon>
        <taxon>Neopterygii</taxon>
        <taxon>Teleostei</taxon>
        <taxon>Notacanthiformes</taxon>
        <taxon>Halosauridae</taxon>
        <taxon>Aldrovandia</taxon>
    </lineage>
</organism>
<sequence length="411" mass="44199">MDHWIYFLGLLRMASCLANVPYALHPEEATFEQALDTCRRDGFLTDMAVEEEAAKIISLLEDTHSNAGGTLQFWVGLRKSKLDCVLGELPLKGFTWTVSDSGLTNVTRWWAQPAETCTSVLCGLLVVEYSGKKVTNWGWSGSSCKEKHPFICRLNKKQSAEERPPAPECEAPLIFDHREILPVEGNPNMLEVHCMSNETFTLTCSPDSKEWKAGAGSSEIVQLCLACNPGYTKDGMGSCVDIDECEDRPCGSAECANTLGSYECKCDSDMGYAQGEGSTCVKLTTPSAAPASSGAPLFPLSADPSPRVTDGRGSAPTPSPQATHVRGSPPPTILSPGRPTTAGAVVIVESQPSVLIPVLVGLLALAVLVAIVCIAVKCCLRKRSKNLSREMEEKSKETVALKSAENQKEIV</sequence>
<dbReference type="InterPro" id="IPR000152">
    <property type="entry name" value="EGF-type_Asp/Asn_hydroxyl_site"/>
</dbReference>
<keyword evidence="8 9" id="KW-1015">Disulfide bond</keyword>
<comment type="subcellular location">
    <subcellularLocation>
        <location evidence="1">Membrane</location>
        <topology evidence="1">Single-pass type I membrane protein</topology>
    </subcellularLocation>
</comment>
<keyword evidence="5" id="KW-0430">Lectin</keyword>
<dbReference type="GO" id="GO:0005509">
    <property type="term" value="F:calcium ion binding"/>
    <property type="evidence" value="ECO:0007669"/>
    <property type="project" value="InterPro"/>
</dbReference>
<feature type="region of interest" description="Disordered" evidence="10">
    <location>
        <begin position="387"/>
        <end position="411"/>
    </location>
</feature>
<evidence type="ECO:0000256" key="6">
    <source>
        <dbReference type="ARBA" id="ARBA00022989"/>
    </source>
</evidence>
<evidence type="ECO:0000313" key="16">
    <source>
        <dbReference type="Proteomes" id="UP001221898"/>
    </source>
</evidence>
<feature type="region of interest" description="Disordered" evidence="10">
    <location>
        <begin position="292"/>
        <end position="337"/>
    </location>
</feature>
<dbReference type="InterPro" id="IPR018097">
    <property type="entry name" value="EGF_Ca-bd_CS"/>
</dbReference>
<keyword evidence="7 11" id="KW-0472">Membrane</keyword>
<gene>
    <name evidence="15" type="ORF">AAFF_G00099050</name>
</gene>
<feature type="compositionally biased region" description="Low complexity" evidence="10">
    <location>
        <begin position="292"/>
        <end position="302"/>
    </location>
</feature>
<keyword evidence="4 12" id="KW-0732">Signal</keyword>
<dbReference type="InterPro" id="IPR016186">
    <property type="entry name" value="C-type_lectin-like/link_sf"/>
</dbReference>
<keyword evidence="2" id="KW-0597">Phosphoprotein</keyword>
<keyword evidence="9" id="KW-0245">EGF-like domain</keyword>
<dbReference type="InterPro" id="IPR001881">
    <property type="entry name" value="EGF-like_Ca-bd_dom"/>
</dbReference>
<comment type="caution">
    <text evidence="15">The sequence shown here is derived from an EMBL/GenBank/DDBJ whole genome shotgun (WGS) entry which is preliminary data.</text>
</comment>
<evidence type="ECO:0000259" key="14">
    <source>
        <dbReference type="PROSITE" id="PS50041"/>
    </source>
</evidence>
<proteinExistence type="predicted"/>
<dbReference type="PANTHER" id="PTHR14789">
    <property type="entry name" value="CHONDROLECTIN VARIANT CHODLFDELTAE"/>
    <property type="match status" value="1"/>
</dbReference>
<evidence type="ECO:0000256" key="3">
    <source>
        <dbReference type="ARBA" id="ARBA00022692"/>
    </source>
</evidence>
<dbReference type="GO" id="GO:0016020">
    <property type="term" value="C:membrane"/>
    <property type="evidence" value="ECO:0007669"/>
    <property type="project" value="UniProtKB-SubCell"/>
</dbReference>
<evidence type="ECO:0000256" key="1">
    <source>
        <dbReference type="ARBA" id="ARBA00004479"/>
    </source>
</evidence>
<dbReference type="InterPro" id="IPR051505">
    <property type="entry name" value="C-type_lectin_domain"/>
</dbReference>
<protein>
    <recommendedName>
        <fullName evidence="17">C-type lectin</fullName>
    </recommendedName>
</protein>
<evidence type="ECO:0000256" key="12">
    <source>
        <dbReference type="SAM" id="SignalP"/>
    </source>
</evidence>
<evidence type="ECO:0008006" key="17">
    <source>
        <dbReference type="Google" id="ProtNLM"/>
    </source>
</evidence>
<dbReference type="PROSITE" id="PS01187">
    <property type="entry name" value="EGF_CA"/>
    <property type="match status" value="1"/>
</dbReference>
<dbReference type="PROSITE" id="PS50041">
    <property type="entry name" value="C_TYPE_LECTIN_2"/>
    <property type="match status" value="1"/>
</dbReference>
<dbReference type="SMART" id="SM00179">
    <property type="entry name" value="EGF_CA"/>
    <property type="match status" value="1"/>
</dbReference>
<keyword evidence="16" id="KW-1185">Reference proteome</keyword>
<evidence type="ECO:0000256" key="4">
    <source>
        <dbReference type="ARBA" id="ARBA00022729"/>
    </source>
</evidence>
<feature type="disulfide bond" evidence="9">
    <location>
        <begin position="245"/>
        <end position="255"/>
    </location>
</feature>
<evidence type="ECO:0000256" key="9">
    <source>
        <dbReference type="PROSITE-ProRule" id="PRU00076"/>
    </source>
</evidence>
<dbReference type="InterPro" id="IPR000742">
    <property type="entry name" value="EGF"/>
</dbReference>
<dbReference type="AlphaFoldDB" id="A0AAD7RUZ9"/>
<evidence type="ECO:0000256" key="8">
    <source>
        <dbReference type="ARBA" id="ARBA00023157"/>
    </source>
</evidence>
<evidence type="ECO:0000256" key="10">
    <source>
        <dbReference type="SAM" id="MobiDB-lite"/>
    </source>
</evidence>
<dbReference type="Gene3D" id="2.10.25.10">
    <property type="entry name" value="Laminin"/>
    <property type="match status" value="1"/>
</dbReference>
<feature type="domain" description="EGF-like" evidence="13">
    <location>
        <begin position="241"/>
        <end position="281"/>
    </location>
</feature>
<reference evidence="15" key="1">
    <citation type="journal article" date="2023" name="Science">
        <title>Genome structures resolve the early diversification of teleost fishes.</title>
        <authorList>
            <person name="Parey E."/>
            <person name="Louis A."/>
            <person name="Montfort J."/>
            <person name="Bouchez O."/>
            <person name="Roques C."/>
            <person name="Iampietro C."/>
            <person name="Lluch J."/>
            <person name="Castinel A."/>
            <person name="Donnadieu C."/>
            <person name="Desvignes T."/>
            <person name="Floi Bucao C."/>
            <person name="Jouanno E."/>
            <person name="Wen M."/>
            <person name="Mejri S."/>
            <person name="Dirks R."/>
            <person name="Jansen H."/>
            <person name="Henkel C."/>
            <person name="Chen W.J."/>
            <person name="Zahm M."/>
            <person name="Cabau C."/>
            <person name="Klopp C."/>
            <person name="Thompson A.W."/>
            <person name="Robinson-Rechavi M."/>
            <person name="Braasch I."/>
            <person name="Lecointre G."/>
            <person name="Bobe J."/>
            <person name="Postlethwait J.H."/>
            <person name="Berthelot C."/>
            <person name="Roest Crollius H."/>
            <person name="Guiguen Y."/>
        </authorList>
    </citation>
    <scope>NUCLEOTIDE SEQUENCE</scope>
    <source>
        <strain evidence="15">NC1722</strain>
    </source>
</reference>
<dbReference type="InterPro" id="IPR016187">
    <property type="entry name" value="CTDL_fold"/>
</dbReference>
<keyword evidence="6 11" id="KW-1133">Transmembrane helix</keyword>
<keyword evidence="3 11" id="KW-0812">Transmembrane</keyword>
<dbReference type="SUPFAM" id="SSF56436">
    <property type="entry name" value="C-type lectin-like"/>
    <property type="match status" value="1"/>
</dbReference>
<dbReference type="PROSITE" id="PS00010">
    <property type="entry name" value="ASX_HYDROXYL"/>
    <property type="match status" value="1"/>
</dbReference>
<dbReference type="InterPro" id="IPR001304">
    <property type="entry name" value="C-type_lectin-like"/>
</dbReference>